<feature type="region of interest" description="Disordered" evidence="1">
    <location>
        <begin position="244"/>
        <end position="305"/>
    </location>
</feature>
<dbReference type="InterPro" id="IPR035979">
    <property type="entry name" value="RBD_domain_sf"/>
</dbReference>
<feature type="compositionally biased region" description="Low complexity" evidence="1">
    <location>
        <begin position="87"/>
        <end position="97"/>
    </location>
</feature>
<comment type="caution">
    <text evidence="2">The sequence shown here is derived from an EMBL/GenBank/DDBJ whole genome shotgun (WGS) entry which is preliminary data.</text>
</comment>
<dbReference type="CDD" id="cd00590">
    <property type="entry name" value="RRM_SF"/>
    <property type="match status" value="1"/>
</dbReference>
<gene>
    <name evidence="2" type="ORF">BLNAU_18826</name>
</gene>
<reference evidence="2 3" key="1">
    <citation type="journal article" date="2022" name="bioRxiv">
        <title>Genomics of Preaxostyla Flagellates Illuminates Evolutionary Transitions and the Path Towards Mitochondrial Loss.</title>
        <authorList>
            <person name="Novak L.V.F."/>
            <person name="Treitli S.C."/>
            <person name="Pyrih J."/>
            <person name="Halakuc P."/>
            <person name="Pipaliya S.V."/>
            <person name="Vacek V."/>
            <person name="Brzon O."/>
            <person name="Soukal P."/>
            <person name="Eme L."/>
            <person name="Dacks J.B."/>
            <person name="Karnkowska A."/>
            <person name="Elias M."/>
            <person name="Hampl V."/>
        </authorList>
    </citation>
    <scope>NUCLEOTIDE SEQUENCE [LARGE SCALE GENOMIC DNA]</scope>
    <source>
        <strain evidence="2">NAU3</strain>
        <tissue evidence="2">Gut</tissue>
    </source>
</reference>
<sequence length="305" mass="34033">MKKPPSAEAQKAEELPRTCYEVMIDQLTALETKESLEQLLQPTRRNEKVGFVRVADKESCEEIQKIVDGAFRSGRPMRSKYNGAKSAPPARTPTTPAQMQSPHFTFRPALRIQNLPPNVTQAEILSHFDQKGVSNIRIHESAGSVGKYATVWFNTFVAQEQAFSSVRMRIGGLRQTIERPLPTTFKITNCPKGMDQTVLRTHFSPLRIAKIEVEKNRTSALLEVLHITFETAEDMKKGVERVQSLRNSTRGAPKQQPPRPEALTTPLLDAPQLSPPLIHQPPQIDTRPRIVFAPPPPAVPVGGTQ</sequence>
<evidence type="ECO:0000313" key="2">
    <source>
        <dbReference type="EMBL" id="KAK2946224.1"/>
    </source>
</evidence>
<organism evidence="2 3">
    <name type="scientific">Blattamonas nauphoetae</name>
    <dbReference type="NCBI Taxonomy" id="2049346"/>
    <lineage>
        <taxon>Eukaryota</taxon>
        <taxon>Metamonada</taxon>
        <taxon>Preaxostyla</taxon>
        <taxon>Oxymonadida</taxon>
        <taxon>Blattamonas</taxon>
    </lineage>
</organism>
<proteinExistence type="predicted"/>
<dbReference type="Proteomes" id="UP001281761">
    <property type="component" value="Unassembled WGS sequence"/>
</dbReference>
<name>A0ABQ9X4J2_9EUKA</name>
<keyword evidence="3" id="KW-1185">Reference proteome</keyword>
<feature type="region of interest" description="Disordered" evidence="1">
    <location>
        <begin position="74"/>
        <end position="100"/>
    </location>
</feature>
<protein>
    <recommendedName>
        <fullName evidence="4">RRM domain-containing protein</fullName>
    </recommendedName>
</protein>
<dbReference type="EMBL" id="JARBJD010000233">
    <property type="protein sequence ID" value="KAK2946224.1"/>
    <property type="molecule type" value="Genomic_DNA"/>
</dbReference>
<evidence type="ECO:0000313" key="3">
    <source>
        <dbReference type="Proteomes" id="UP001281761"/>
    </source>
</evidence>
<accession>A0ABQ9X4J2</accession>
<evidence type="ECO:0008006" key="4">
    <source>
        <dbReference type="Google" id="ProtNLM"/>
    </source>
</evidence>
<evidence type="ECO:0000256" key="1">
    <source>
        <dbReference type="SAM" id="MobiDB-lite"/>
    </source>
</evidence>
<dbReference type="SUPFAM" id="SSF54928">
    <property type="entry name" value="RNA-binding domain, RBD"/>
    <property type="match status" value="1"/>
</dbReference>